<dbReference type="SUPFAM" id="SSF53335">
    <property type="entry name" value="S-adenosyl-L-methionine-dependent methyltransferases"/>
    <property type="match status" value="1"/>
</dbReference>
<dbReference type="AlphaFoldDB" id="A0A6N8U7Y6"/>
<dbReference type="InterPro" id="IPR029063">
    <property type="entry name" value="SAM-dependent_MTases_sf"/>
</dbReference>
<proteinExistence type="inferred from homology"/>
<dbReference type="EMBL" id="WUUQ01000002">
    <property type="protein sequence ID" value="MXQ73940.1"/>
    <property type="molecule type" value="Genomic_DNA"/>
</dbReference>
<dbReference type="NCBIfam" id="NF001080">
    <property type="entry name" value="PRK00121.2-2"/>
    <property type="match status" value="1"/>
</dbReference>
<dbReference type="InterPro" id="IPR055361">
    <property type="entry name" value="tRNA_methyltr_TrmB_bact"/>
</dbReference>
<dbReference type="EC" id="2.1.1.33" evidence="7"/>
<keyword evidence="3 7" id="KW-0489">Methyltransferase</keyword>
<evidence type="ECO:0000256" key="3">
    <source>
        <dbReference type="ARBA" id="ARBA00022603"/>
    </source>
</evidence>
<reference evidence="8 9" key="1">
    <citation type="submission" date="2019-12" db="EMBL/GenBank/DDBJ databases">
        <authorList>
            <person name="Yang R."/>
        </authorList>
    </citation>
    <scope>NUCLEOTIDE SEQUENCE [LARGE SCALE GENOMIC DNA]</scope>
    <source>
        <strain evidence="8 9">DONG20-135</strain>
    </source>
</reference>
<feature type="binding site" evidence="7">
    <location>
        <position position="95"/>
    </location>
    <ligand>
        <name>S-adenosyl-L-methionine</name>
        <dbReference type="ChEBI" id="CHEBI:59789"/>
    </ligand>
</feature>
<name>A0A6N8U7Y6_9FIRM</name>
<comment type="caution">
    <text evidence="8">The sequence shown here is derived from an EMBL/GenBank/DDBJ whole genome shotgun (WGS) entry which is preliminary data.</text>
</comment>
<keyword evidence="9" id="KW-1185">Reference proteome</keyword>
<organism evidence="8 9">
    <name type="scientific">Copranaerobaculum intestinale</name>
    <dbReference type="NCBI Taxonomy" id="2692629"/>
    <lineage>
        <taxon>Bacteria</taxon>
        <taxon>Bacillati</taxon>
        <taxon>Bacillota</taxon>
        <taxon>Erysipelotrichia</taxon>
        <taxon>Erysipelotrichales</taxon>
        <taxon>Erysipelotrichaceae</taxon>
        <taxon>Copranaerobaculum</taxon>
    </lineage>
</organism>
<comment type="function">
    <text evidence="2 7">Catalyzes the formation of N(7)-methylguanine at position 46 (m7G46) in tRNA.</text>
</comment>
<dbReference type="InterPro" id="IPR003358">
    <property type="entry name" value="tRNA_(Gua-N-7)_MeTrfase_Trmb"/>
</dbReference>
<protein>
    <recommendedName>
        <fullName evidence="7">tRNA (guanine-N(7)-)-methyltransferase</fullName>
        <ecNumber evidence="7">2.1.1.33</ecNumber>
    </recommendedName>
    <alternativeName>
        <fullName evidence="7">tRNA (guanine(46)-N(7))-methyltransferase</fullName>
    </alternativeName>
    <alternativeName>
        <fullName evidence="7">tRNA(m7G46)-methyltransferase</fullName>
    </alternativeName>
</protein>
<evidence type="ECO:0000256" key="4">
    <source>
        <dbReference type="ARBA" id="ARBA00022679"/>
    </source>
</evidence>
<dbReference type="Gene3D" id="3.40.50.150">
    <property type="entry name" value="Vaccinia Virus protein VP39"/>
    <property type="match status" value="1"/>
</dbReference>
<keyword evidence="6 7" id="KW-0819">tRNA processing</keyword>
<evidence type="ECO:0000256" key="1">
    <source>
        <dbReference type="ARBA" id="ARBA00000142"/>
    </source>
</evidence>
<dbReference type="GO" id="GO:0043527">
    <property type="term" value="C:tRNA methyltransferase complex"/>
    <property type="evidence" value="ECO:0007669"/>
    <property type="project" value="TreeGrafter"/>
</dbReference>
<dbReference type="Proteomes" id="UP000434036">
    <property type="component" value="Unassembled WGS sequence"/>
</dbReference>
<keyword evidence="5 7" id="KW-0949">S-adenosyl-L-methionine</keyword>
<comment type="catalytic activity">
    <reaction evidence="1 7">
        <text>guanosine(46) in tRNA + S-adenosyl-L-methionine = N(7)-methylguanosine(46) in tRNA + S-adenosyl-L-homocysteine</text>
        <dbReference type="Rhea" id="RHEA:42708"/>
        <dbReference type="Rhea" id="RHEA-COMP:10188"/>
        <dbReference type="Rhea" id="RHEA-COMP:10189"/>
        <dbReference type="ChEBI" id="CHEBI:57856"/>
        <dbReference type="ChEBI" id="CHEBI:59789"/>
        <dbReference type="ChEBI" id="CHEBI:74269"/>
        <dbReference type="ChEBI" id="CHEBI:74480"/>
        <dbReference type="EC" id="2.1.1.33"/>
    </reaction>
</comment>
<dbReference type="UniPathway" id="UPA00989"/>
<feature type="binding site" evidence="7">
    <location>
        <position position="121"/>
    </location>
    <ligand>
        <name>substrate</name>
    </ligand>
</feature>
<gene>
    <name evidence="7 8" type="primary">trmB</name>
    <name evidence="8" type="ORF">GSF08_08300</name>
</gene>
<comment type="caution">
    <text evidence="7">Lacks conserved residue(s) required for the propagation of feature annotation.</text>
</comment>
<feature type="binding site" evidence="7">
    <location>
        <begin position="190"/>
        <end position="193"/>
    </location>
    <ligand>
        <name>substrate</name>
    </ligand>
</feature>
<feature type="binding site" evidence="7">
    <location>
        <position position="117"/>
    </location>
    <ligand>
        <name>S-adenosyl-L-methionine</name>
        <dbReference type="ChEBI" id="CHEBI:59789"/>
    </ligand>
</feature>
<dbReference type="PANTHER" id="PTHR23417">
    <property type="entry name" value="3-DEOXY-D-MANNO-OCTULOSONIC-ACID TRANSFERASE/TRNA GUANINE-N 7 - -METHYLTRANSFERASE"/>
    <property type="match status" value="1"/>
</dbReference>
<accession>A0A6N8U7Y6</accession>
<evidence type="ECO:0000313" key="9">
    <source>
        <dbReference type="Proteomes" id="UP000434036"/>
    </source>
</evidence>
<comment type="pathway">
    <text evidence="7">tRNA modification; N(7)-methylguanine-tRNA biosynthesis.</text>
</comment>
<evidence type="ECO:0000256" key="2">
    <source>
        <dbReference type="ARBA" id="ARBA00003015"/>
    </source>
</evidence>
<sequence>MRMRKLKWAHNLLMQAEVVAHEPAQLAGRWKQQLNCETLHVEIGCGKGDYWVGMGVLYPQIGWIGIEKNESAAGLSVRKFEESMHSEAMSFIWGDAEQIDAWFETGEVDAIHLNFSDPWPKKRTTKRRLSNSRFLKKYERILSDKGQIIMKTDNSALFEYSLLEFAAEGWELYDVSVDFRREPHDEDVITEYERRFMEKGQPIYRAIWNVPSHNHDLPE</sequence>
<evidence type="ECO:0000256" key="5">
    <source>
        <dbReference type="ARBA" id="ARBA00022691"/>
    </source>
</evidence>
<evidence type="ECO:0000256" key="6">
    <source>
        <dbReference type="ARBA" id="ARBA00022694"/>
    </source>
</evidence>
<dbReference type="NCBIfam" id="TIGR00091">
    <property type="entry name" value="tRNA (guanosine(46)-N7)-methyltransferase TrmB"/>
    <property type="match status" value="1"/>
</dbReference>
<dbReference type="HAMAP" id="MF_01057">
    <property type="entry name" value="tRNA_methyltr_TrmB"/>
    <property type="match status" value="1"/>
</dbReference>
<dbReference type="GO" id="GO:0008176">
    <property type="term" value="F:tRNA (guanine(46)-N7)-methyltransferase activity"/>
    <property type="evidence" value="ECO:0007669"/>
    <property type="project" value="UniProtKB-UniRule"/>
</dbReference>
<dbReference type="PANTHER" id="PTHR23417:SF14">
    <property type="entry name" value="PENTACOTRIPEPTIDE-REPEAT REGION OF PRORP DOMAIN-CONTAINING PROTEIN"/>
    <property type="match status" value="1"/>
</dbReference>
<dbReference type="PROSITE" id="PS51625">
    <property type="entry name" value="SAM_MT_TRMB"/>
    <property type="match status" value="1"/>
</dbReference>
<feature type="binding site" evidence="7">
    <location>
        <position position="153"/>
    </location>
    <ligand>
        <name>substrate</name>
    </ligand>
</feature>
<evidence type="ECO:0000256" key="7">
    <source>
        <dbReference type="HAMAP-Rule" id="MF_01057"/>
    </source>
</evidence>
<evidence type="ECO:0000313" key="8">
    <source>
        <dbReference type="EMBL" id="MXQ73940.1"/>
    </source>
</evidence>
<feature type="binding site" evidence="7">
    <location>
        <position position="42"/>
    </location>
    <ligand>
        <name>S-adenosyl-L-methionine</name>
        <dbReference type="ChEBI" id="CHEBI:59789"/>
    </ligand>
</feature>
<dbReference type="RefSeq" id="WP_160625338.1">
    <property type="nucleotide sequence ID" value="NZ_WUUQ01000002.1"/>
</dbReference>
<feature type="binding site" evidence="7">
    <location>
        <position position="67"/>
    </location>
    <ligand>
        <name>S-adenosyl-L-methionine</name>
        <dbReference type="ChEBI" id="CHEBI:59789"/>
    </ligand>
</feature>
<dbReference type="Pfam" id="PF02390">
    <property type="entry name" value="Methyltransf_4"/>
    <property type="match status" value="1"/>
</dbReference>
<reference evidence="8 9" key="2">
    <citation type="submission" date="2020-01" db="EMBL/GenBank/DDBJ databases">
        <title>Clostridiaceae sp. nov. isolated from the gut of human by culturomics.</title>
        <authorList>
            <person name="Chang Y."/>
        </authorList>
    </citation>
    <scope>NUCLEOTIDE SEQUENCE [LARGE SCALE GENOMIC DNA]</scope>
    <source>
        <strain evidence="8 9">DONG20-135</strain>
    </source>
</reference>
<comment type="similarity">
    <text evidence="7">Belongs to the class I-like SAM-binding methyltransferase superfamily. TrmB family.</text>
</comment>
<keyword evidence="4 7" id="KW-0808">Transferase</keyword>